<dbReference type="PANTHER" id="PTHR31471">
    <property type="entry name" value="OS02G0116800 PROTEIN"/>
    <property type="match status" value="1"/>
</dbReference>
<proteinExistence type="inferred from homology"/>
<dbReference type="Proteomes" id="UP000233837">
    <property type="component" value="Unassembled WGS sequence"/>
</dbReference>
<reference evidence="5 6" key="1">
    <citation type="journal article" date="2016" name="Sci. Rep.">
        <title>The Dendrobium catenatum Lindl. genome sequence provides insights into polysaccharide synthase, floral development and adaptive evolution.</title>
        <authorList>
            <person name="Zhang G.Q."/>
            <person name="Xu Q."/>
            <person name="Bian C."/>
            <person name="Tsai W.C."/>
            <person name="Yeh C.M."/>
            <person name="Liu K.W."/>
            <person name="Yoshida K."/>
            <person name="Zhang L.S."/>
            <person name="Chang S.B."/>
            <person name="Chen F."/>
            <person name="Shi Y."/>
            <person name="Su Y.Y."/>
            <person name="Zhang Y.Q."/>
            <person name="Chen L.J."/>
            <person name="Yin Y."/>
            <person name="Lin M."/>
            <person name="Huang H."/>
            <person name="Deng H."/>
            <person name="Wang Z.W."/>
            <person name="Zhu S.L."/>
            <person name="Zhao X."/>
            <person name="Deng C."/>
            <person name="Niu S.C."/>
            <person name="Huang J."/>
            <person name="Wang M."/>
            <person name="Liu G.H."/>
            <person name="Yang H.J."/>
            <person name="Xiao X.J."/>
            <person name="Hsiao Y.Y."/>
            <person name="Wu W.L."/>
            <person name="Chen Y.Y."/>
            <person name="Mitsuda N."/>
            <person name="Ohme-Takagi M."/>
            <person name="Luo Y.B."/>
            <person name="Van de Peer Y."/>
            <person name="Liu Z.J."/>
        </authorList>
    </citation>
    <scope>NUCLEOTIDE SEQUENCE [LARGE SCALE GENOMIC DNA]</scope>
    <source>
        <tissue evidence="5">The whole plant</tissue>
    </source>
</reference>
<reference evidence="5 6" key="2">
    <citation type="journal article" date="2017" name="Nature">
        <title>The Apostasia genome and the evolution of orchids.</title>
        <authorList>
            <person name="Zhang G.Q."/>
            <person name="Liu K.W."/>
            <person name="Li Z."/>
            <person name="Lohaus R."/>
            <person name="Hsiao Y.Y."/>
            <person name="Niu S.C."/>
            <person name="Wang J.Y."/>
            <person name="Lin Y.C."/>
            <person name="Xu Q."/>
            <person name="Chen L.J."/>
            <person name="Yoshida K."/>
            <person name="Fujiwara S."/>
            <person name="Wang Z.W."/>
            <person name="Zhang Y.Q."/>
            <person name="Mitsuda N."/>
            <person name="Wang M."/>
            <person name="Liu G.H."/>
            <person name="Pecoraro L."/>
            <person name="Huang H.X."/>
            <person name="Xiao X.J."/>
            <person name="Lin M."/>
            <person name="Wu X.Y."/>
            <person name="Wu W.L."/>
            <person name="Chen Y.Y."/>
            <person name="Chang S.B."/>
            <person name="Sakamoto S."/>
            <person name="Ohme-Takagi M."/>
            <person name="Yagi M."/>
            <person name="Zeng S.J."/>
            <person name="Shen C.Y."/>
            <person name="Yeh C.M."/>
            <person name="Luo Y.B."/>
            <person name="Tsai W.C."/>
            <person name="Van de Peer Y."/>
            <person name="Liu Z.J."/>
        </authorList>
    </citation>
    <scope>NUCLEOTIDE SEQUENCE [LARGE SCALE GENOMIC DNA]</scope>
    <source>
        <tissue evidence="5">The whole plant</tissue>
    </source>
</reference>
<sequence length="168" mass="18870">MVAKETATAPIDAAAEQGGESPEANPLAIVRSEDPPPPPPPPPRQISAESTRKEEVESKITAWEAEEVARITNRFQRQKAIIDGWEGEQVDSANAWLKKIEDQRKLEEKRAKALEKMQNEVAVARQKADERKAEAEAKREEKLGKVMDIARVMKVFGRDPSKRSFFKP</sequence>
<evidence type="ECO:0000256" key="2">
    <source>
        <dbReference type="SAM" id="Coils"/>
    </source>
</evidence>
<comment type="similarity">
    <text evidence="1">Belongs to the remorin family.</text>
</comment>
<dbReference type="PANTHER" id="PTHR31471:SF87">
    <property type="entry name" value="REMORIN 4.2"/>
    <property type="match status" value="1"/>
</dbReference>
<keyword evidence="2" id="KW-0175">Coiled coil</keyword>
<feature type="region of interest" description="Disordered" evidence="3">
    <location>
        <begin position="1"/>
        <end position="58"/>
    </location>
</feature>
<dbReference type="STRING" id="906689.A0A2I0W2C8"/>
<evidence type="ECO:0000313" key="5">
    <source>
        <dbReference type="EMBL" id="PKU69816.1"/>
    </source>
</evidence>
<evidence type="ECO:0000256" key="3">
    <source>
        <dbReference type="SAM" id="MobiDB-lite"/>
    </source>
</evidence>
<organism evidence="5 6">
    <name type="scientific">Dendrobium catenatum</name>
    <dbReference type="NCBI Taxonomy" id="906689"/>
    <lineage>
        <taxon>Eukaryota</taxon>
        <taxon>Viridiplantae</taxon>
        <taxon>Streptophyta</taxon>
        <taxon>Embryophyta</taxon>
        <taxon>Tracheophyta</taxon>
        <taxon>Spermatophyta</taxon>
        <taxon>Magnoliopsida</taxon>
        <taxon>Liliopsida</taxon>
        <taxon>Asparagales</taxon>
        <taxon>Orchidaceae</taxon>
        <taxon>Epidendroideae</taxon>
        <taxon>Malaxideae</taxon>
        <taxon>Dendrobiinae</taxon>
        <taxon>Dendrobium</taxon>
    </lineage>
</organism>
<dbReference type="Pfam" id="PF03763">
    <property type="entry name" value="Remorin_C"/>
    <property type="match status" value="1"/>
</dbReference>
<evidence type="ECO:0000259" key="4">
    <source>
        <dbReference type="Pfam" id="PF03763"/>
    </source>
</evidence>
<dbReference type="EMBL" id="KZ502994">
    <property type="protein sequence ID" value="PKU69816.1"/>
    <property type="molecule type" value="Genomic_DNA"/>
</dbReference>
<feature type="compositionally biased region" description="Pro residues" evidence="3">
    <location>
        <begin position="35"/>
        <end position="44"/>
    </location>
</feature>
<protein>
    <submittedName>
        <fullName evidence="5">Remorin</fullName>
    </submittedName>
</protein>
<name>A0A2I0W2C8_9ASPA</name>
<dbReference type="InterPro" id="IPR005516">
    <property type="entry name" value="Remorin_C"/>
</dbReference>
<feature type="coiled-coil region" evidence="2">
    <location>
        <begin position="97"/>
        <end position="145"/>
    </location>
</feature>
<evidence type="ECO:0000313" key="6">
    <source>
        <dbReference type="Proteomes" id="UP000233837"/>
    </source>
</evidence>
<evidence type="ECO:0000256" key="1">
    <source>
        <dbReference type="ARBA" id="ARBA00005711"/>
    </source>
</evidence>
<feature type="domain" description="Remorin C-terminal" evidence="4">
    <location>
        <begin position="54"/>
        <end position="162"/>
    </location>
</feature>
<dbReference type="AlphaFoldDB" id="A0A2I0W2C8"/>
<keyword evidence="6" id="KW-1185">Reference proteome</keyword>
<gene>
    <name evidence="5" type="ORF">MA16_Dca025007</name>
</gene>
<accession>A0A2I0W2C8</accession>